<dbReference type="Proteomes" id="UP000515465">
    <property type="component" value="Chromosome"/>
</dbReference>
<evidence type="ECO:0000259" key="2">
    <source>
        <dbReference type="Pfam" id="PF01145"/>
    </source>
</evidence>
<feature type="domain" description="Band 7" evidence="2">
    <location>
        <begin position="12"/>
        <end position="195"/>
    </location>
</feature>
<organism evidence="3 4">
    <name type="scientific">Mesorhizobium huakuii</name>
    <dbReference type="NCBI Taxonomy" id="28104"/>
    <lineage>
        <taxon>Bacteria</taxon>
        <taxon>Pseudomonadati</taxon>
        <taxon>Pseudomonadota</taxon>
        <taxon>Alphaproteobacteria</taxon>
        <taxon>Hyphomicrobiales</taxon>
        <taxon>Phyllobacteriaceae</taxon>
        <taxon>Mesorhizobium</taxon>
    </lineage>
</organism>
<evidence type="ECO:0000313" key="3">
    <source>
        <dbReference type="EMBL" id="QND60812.1"/>
    </source>
</evidence>
<dbReference type="InterPro" id="IPR001107">
    <property type="entry name" value="Band_7"/>
</dbReference>
<dbReference type="RefSeq" id="WP_183459999.1">
    <property type="nucleotide sequence ID" value="NZ_CP050296.1"/>
</dbReference>
<name>A0A7G6T230_9HYPH</name>
<reference evidence="4" key="1">
    <citation type="journal article" date="2020" name="Mol. Plant Microbe">
        <title>Rhizobial microsymbionts of the narrowly endemic Oxytropis species growing in Kamchatka are characterized by significant genetic diversity and possess a set of genes that are associated with T3SS and T6SS secretion systems and can affect the development of symbiosis.</title>
        <authorList>
            <person name="Safronova V."/>
            <person name="Guro P."/>
            <person name="Sazanova A."/>
            <person name="Kuznetsova I."/>
            <person name="Belimov A."/>
            <person name="Yakubov V."/>
            <person name="Chirak E."/>
            <person name="Afonin A."/>
            <person name="Gogolev Y."/>
            <person name="Andronov E."/>
            <person name="Tikhonovich I."/>
        </authorList>
    </citation>
    <scope>NUCLEOTIDE SEQUENCE [LARGE SCALE GENOMIC DNA]</scope>
    <source>
        <strain evidence="4">583</strain>
    </source>
</reference>
<dbReference type="Gene3D" id="3.30.479.30">
    <property type="entry name" value="Band 7 domain"/>
    <property type="match status" value="1"/>
</dbReference>
<evidence type="ECO:0000313" key="4">
    <source>
        <dbReference type="Proteomes" id="UP000515465"/>
    </source>
</evidence>
<evidence type="ECO:0000256" key="1">
    <source>
        <dbReference type="ARBA" id="ARBA00004167"/>
    </source>
</evidence>
<gene>
    <name evidence="3" type="ORF">HB778_33210</name>
</gene>
<accession>A0A7G6T230</accession>
<dbReference type="Pfam" id="PF01145">
    <property type="entry name" value="Band_7"/>
    <property type="match status" value="1"/>
</dbReference>
<protein>
    <submittedName>
        <fullName evidence="3">SPFH domain-containing protein</fullName>
    </submittedName>
</protein>
<dbReference type="EMBL" id="CP050296">
    <property type="protein sequence ID" value="QND60812.1"/>
    <property type="molecule type" value="Genomic_DNA"/>
</dbReference>
<comment type="subcellular location">
    <subcellularLocation>
        <location evidence="1">Membrane</location>
        <topology evidence="1">Single-pass membrane protein</topology>
    </subcellularLocation>
</comment>
<dbReference type="InterPro" id="IPR036013">
    <property type="entry name" value="Band_7/SPFH_dom_sf"/>
</dbReference>
<dbReference type="AlphaFoldDB" id="A0A7G6T230"/>
<dbReference type="SUPFAM" id="SSF117892">
    <property type="entry name" value="Band 7/SPFH domain"/>
    <property type="match status" value="1"/>
</dbReference>
<dbReference type="GO" id="GO:0016020">
    <property type="term" value="C:membrane"/>
    <property type="evidence" value="ECO:0007669"/>
    <property type="project" value="UniProtKB-SubCell"/>
</dbReference>
<sequence>MFISYFKGTPEYHIVRFKNGKVREQGRGISFWYGTLGTTIAMVPVTSLDNPFIFTETTANFQDLAIQGSVSYRIVDPIKAAEGFDFSARLSKSDIAGDGREKIAERLVLAIQSRARAVVSSMTLEQALAEVTKLGGNLAELLRGDPIASTAGLSIEEVHITSVQPTPEIRNALQTEYREALQRQADEAIYARRAHAVEKEREIKQSELATEIELAERNKLLVDTEARNKLTLAEAAAKAQQLELTVYSSAPANVLTAMAFKAWAEKGGSVGNLSITPDMLTSALSQLAAPAKTEK</sequence>
<proteinExistence type="predicted"/>